<protein>
    <submittedName>
        <fullName evidence="6">ChbG/HpnK family deacetylase</fullName>
    </submittedName>
</protein>
<evidence type="ECO:0000256" key="3">
    <source>
        <dbReference type="ARBA" id="ARBA00022801"/>
    </source>
</evidence>
<name>A0ABS9QDU0_9HYPH</name>
<evidence type="ECO:0000313" key="7">
    <source>
        <dbReference type="Proteomes" id="UP001201701"/>
    </source>
</evidence>
<keyword evidence="2" id="KW-0479">Metal-binding</keyword>
<evidence type="ECO:0000256" key="5">
    <source>
        <dbReference type="ARBA" id="ARBA00023277"/>
    </source>
</evidence>
<dbReference type="PANTHER" id="PTHR31609">
    <property type="entry name" value="YDJC DEACETYLASE FAMILY MEMBER"/>
    <property type="match status" value="1"/>
</dbReference>
<dbReference type="InterPro" id="IPR006879">
    <property type="entry name" value="YdjC-like"/>
</dbReference>
<dbReference type="EMBL" id="JAKREW010000004">
    <property type="protein sequence ID" value="MCG7504809.1"/>
    <property type="molecule type" value="Genomic_DNA"/>
</dbReference>
<dbReference type="Proteomes" id="UP001201701">
    <property type="component" value="Unassembled WGS sequence"/>
</dbReference>
<comment type="cofactor">
    <cofactor evidence="1">
        <name>Mg(2+)</name>
        <dbReference type="ChEBI" id="CHEBI:18420"/>
    </cofactor>
</comment>
<dbReference type="SUPFAM" id="SSF88713">
    <property type="entry name" value="Glycoside hydrolase/deacetylase"/>
    <property type="match status" value="1"/>
</dbReference>
<accession>A0ABS9QDU0</accession>
<evidence type="ECO:0000256" key="1">
    <source>
        <dbReference type="ARBA" id="ARBA00001946"/>
    </source>
</evidence>
<organism evidence="6 7">
    <name type="scientific">Mesorhizobium retamae</name>
    <dbReference type="NCBI Taxonomy" id="2912854"/>
    <lineage>
        <taxon>Bacteria</taxon>
        <taxon>Pseudomonadati</taxon>
        <taxon>Pseudomonadota</taxon>
        <taxon>Alphaproteobacteria</taxon>
        <taxon>Hyphomicrobiales</taxon>
        <taxon>Phyllobacteriaceae</taxon>
        <taxon>Mesorhizobium</taxon>
    </lineage>
</organism>
<evidence type="ECO:0000313" key="6">
    <source>
        <dbReference type="EMBL" id="MCG7504809.1"/>
    </source>
</evidence>
<evidence type="ECO:0000256" key="4">
    <source>
        <dbReference type="ARBA" id="ARBA00022842"/>
    </source>
</evidence>
<reference evidence="6 7" key="1">
    <citation type="submission" date="2022-02" db="EMBL/GenBank/DDBJ databases">
        <title>Draft genome sequence of Mezorhizobium retamae strain IRAMC:0171 isolated from Retama raetam nodules.</title>
        <authorList>
            <person name="Bengaied R."/>
            <person name="Sbissi I."/>
            <person name="Huber K."/>
            <person name="Ghodbane F."/>
            <person name="Nouioui I."/>
            <person name="Tarhouni M."/>
            <person name="Gtari M."/>
        </authorList>
    </citation>
    <scope>NUCLEOTIDE SEQUENCE [LARGE SCALE GENOMIC DNA]</scope>
    <source>
        <strain evidence="6 7">IRAMC:0171</strain>
    </source>
</reference>
<dbReference type="InterPro" id="IPR011330">
    <property type="entry name" value="Glyco_hydro/deAcase_b/a-brl"/>
</dbReference>
<keyword evidence="4" id="KW-0460">Magnesium</keyword>
<dbReference type="RefSeq" id="WP_239363101.1">
    <property type="nucleotide sequence ID" value="NZ_JAKREW010000004.1"/>
</dbReference>
<dbReference type="Pfam" id="PF04794">
    <property type="entry name" value="YdjC"/>
    <property type="match status" value="1"/>
</dbReference>
<keyword evidence="5" id="KW-0119">Carbohydrate metabolism</keyword>
<gene>
    <name evidence="6" type="ORF">L4923_07210</name>
</gene>
<keyword evidence="3" id="KW-0378">Hydrolase</keyword>
<dbReference type="PANTHER" id="PTHR31609:SF1">
    <property type="entry name" value="CARBOHYDRATE DEACETYLASE"/>
    <property type="match status" value="1"/>
</dbReference>
<dbReference type="CDD" id="cd10807">
    <property type="entry name" value="YdjC_like_3"/>
    <property type="match status" value="1"/>
</dbReference>
<dbReference type="Gene3D" id="3.20.20.370">
    <property type="entry name" value="Glycoside hydrolase/deacetylase"/>
    <property type="match status" value="1"/>
</dbReference>
<keyword evidence="7" id="KW-1185">Reference proteome</keyword>
<evidence type="ECO:0000256" key="2">
    <source>
        <dbReference type="ARBA" id="ARBA00022723"/>
    </source>
</evidence>
<proteinExistence type="predicted"/>
<sequence>MKRSIRLIADDYGLAPGVSDAILDLIARGRLTGTSCMTCFEEWQQAAVRIKPLAGRAAIGLHLTLTDQSALTADSSLVSAGRLPPLGQFAAPFKGIKAGDVHAELDAQLGRFADTLGRMPDFIDGHQHVHFLPAVRDWLKTRFASAQKPILRGAPVVPLEVGVIAVKTAVIAALARGFDRTMQAAGFPILRPLTGIYDWKRPEDFAPTLRAAVSTMPEDGVFMCHPGHVDAVLEARDPMQKVREVEYAFLASDEFGAVLAQNGAVVRDSVS</sequence>
<comment type="caution">
    <text evidence="6">The sequence shown here is derived from an EMBL/GenBank/DDBJ whole genome shotgun (WGS) entry which is preliminary data.</text>
</comment>